<feature type="non-terminal residue" evidence="2">
    <location>
        <position position="1"/>
    </location>
</feature>
<evidence type="ECO:0000313" key="2">
    <source>
        <dbReference type="EMBL" id="CAF4969604.1"/>
    </source>
</evidence>
<reference evidence="2" key="1">
    <citation type="submission" date="2021-02" db="EMBL/GenBank/DDBJ databases">
        <authorList>
            <person name="Nowell W R."/>
        </authorList>
    </citation>
    <scope>NUCLEOTIDE SEQUENCE</scope>
</reference>
<proteinExistence type="predicted"/>
<evidence type="ECO:0000256" key="1">
    <source>
        <dbReference type="SAM" id="MobiDB-lite"/>
    </source>
</evidence>
<feature type="region of interest" description="Disordered" evidence="1">
    <location>
        <begin position="31"/>
        <end position="66"/>
    </location>
</feature>
<dbReference type="AlphaFoldDB" id="A0A8S3CZJ7"/>
<dbReference type="EMBL" id="CAJOBI010193696">
    <property type="protein sequence ID" value="CAF4969604.1"/>
    <property type="molecule type" value="Genomic_DNA"/>
</dbReference>
<accession>A0A8S3CZJ7</accession>
<comment type="caution">
    <text evidence="2">The sequence shown here is derived from an EMBL/GenBank/DDBJ whole genome shotgun (WGS) entry which is preliminary data.</text>
</comment>
<name>A0A8S3CZJ7_9BILA</name>
<sequence length="66" mass="7557">SYGAPSPSSSSIPHYPFMYPFNYPLNNNSNQEPTSYLQMQPPMSMSSTDKNYMNPLMPITQDVEQY</sequence>
<dbReference type="Proteomes" id="UP000676336">
    <property type="component" value="Unassembled WGS sequence"/>
</dbReference>
<gene>
    <name evidence="2" type="ORF">SMN809_LOCUS55093</name>
</gene>
<organism evidence="2 3">
    <name type="scientific">Rotaria magnacalcarata</name>
    <dbReference type="NCBI Taxonomy" id="392030"/>
    <lineage>
        <taxon>Eukaryota</taxon>
        <taxon>Metazoa</taxon>
        <taxon>Spiralia</taxon>
        <taxon>Gnathifera</taxon>
        <taxon>Rotifera</taxon>
        <taxon>Eurotatoria</taxon>
        <taxon>Bdelloidea</taxon>
        <taxon>Philodinida</taxon>
        <taxon>Philodinidae</taxon>
        <taxon>Rotaria</taxon>
    </lineage>
</organism>
<feature type="compositionally biased region" description="Polar residues" evidence="1">
    <location>
        <begin position="31"/>
        <end position="51"/>
    </location>
</feature>
<evidence type="ECO:0000313" key="3">
    <source>
        <dbReference type="Proteomes" id="UP000676336"/>
    </source>
</evidence>
<protein>
    <submittedName>
        <fullName evidence="2">Uncharacterized protein</fullName>
    </submittedName>
</protein>